<dbReference type="PANTHER" id="PTHR47359:SF3">
    <property type="entry name" value="NLP_P60 DOMAIN-CONTAINING PROTEIN-RELATED"/>
    <property type="match status" value="1"/>
</dbReference>
<dbReference type="InterPro" id="IPR000064">
    <property type="entry name" value="NLP_P60_dom"/>
</dbReference>
<feature type="compositionally biased region" description="Low complexity" evidence="6">
    <location>
        <begin position="331"/>
        <end position="345"/>
    </location>
</feature>
<feature type="compositionally biased region" description="Basic and acidic residues" evidence="6">
    <location>
        <begin position="304"/>
        <end position="324"/>
    </location>
</feature>
<dbReference type="InterPro" id="IPR038765">
    <property type="entry name" value="Papain-like_cys_pep_sf"/>
</dbReference>
<dbReference type="Pfam" id="PF00877">
    <property type="entry name" value="NLPC_P60"/>
    <property type="match status" value="1"/>
</dbReference>
<keyword evidence="9" id="KW-1185">Reference proteome</keyword>
<evidence type="ECO:0000256" key="4">
    <source>
        <dbReference type="ARBA" id="ARBA00022807"/>
    </source>
</evidence>
<accession>A0ABP4J255</accession>
<dbReference type="Proteomes" id="UP001501414">
    <property type="component" value="Unassembled WGS sequence"/>
</dbReference>
<comment type="similarity">
    <text evidence="1">Belongs to the peptidase C40 family.</text>
</comment>
<dbReference type="PANTHER" id="PTHR47359">
    <property type="entry name" value="PEPTIDOGLYCAN DL-ENDOPEPTIDASE CWLO"/>
    <property type="match status" value="1"/>
</dbReference>
<dbReference type="InterPro" id="IPR051794">
    <property type="entry name" value="PG_Endopeptidase_C40"/>
</dbReference>
<evidence type="ECO:0000256" key="1">
    <source>
        <dbReference type="ARBA" id="ARBA00007074"/>
    </source>
</evidence>
<sequence>MTREPSVLRPARGPRRRTPLAAGVLVLLTALLLGTPAVGAAAVAPTAGGAAGAGSLPAQPPPPPPNPDDDELERSRQSVQDRSAEVGRLTARLAELDAQLDELQIEVAARGQEALEARDTADAAGREADAAAARALEARAATEEAGRAVDDARTRLDEFVGDVYTHGLDLGPLGLLSRATDPQDLMDRARLTDALSEDQASVLEQLQQARIAQANADSLARAAQEEADRRRAAAEEASAAADQALVSAAAAADEQQGRLDAVRAERADVQARLDEAANSDAGLRAQRQRYLAWQAEQERLRAEAEQRARDEARARVAQEEESRRAQTAPDRGPSAGPAPGPRSGSAAIETVIDRATSRIGTIYAWGGGNARGPTRGIRDGGVADSHGDFRKVGFDCSGLMLYAFAGVGIDLPRYSGNQANAGRLVPISDMRRGDMLSWARNGRTHHIAMYLGDGMMIEAPYSGASVRITPVRYNGLNKVTRLL</sequence>
<proteinExistence type="inferred from homology"/>
<feature type="region of interest" description="Disordered" evidence="6">
    <location>
        <begin position="304"/>
        <end position="345"/>
    </location>
</feature>
<feature type="coiled-coil region" evidence="5">
    <location>
        <begin position="86"/>
        <end position="113"/>
    </location>
</feature>
<evidence type="ECO:0000256" key="6">
    <source>
        <dbReference type="SAM" id="MobiDB-lite"/>
    </source>
</evidence>
<gene>
    <name evidence="8" type="ORF">GCM10009613_63270</name>
</gene>
<protein>
    <submittedName>
        <fullName evidence="8">NlpC/P60 family protein</fullName>
    </submittedName>
</protein>
<dbReference type="SUPFAM" id="SSF54001">
    <property type="entry name" value="Cysteine proteinases"/>
    <property type="match status" value="1"/>
</dbReference>
<evidence type="ECO:0000313" key="9">
    <source>
        <dbReference type="Proteomes" id="UP001501414"/>
    </source>
</evidence>
<dbReference type="PROSITE" id="PS51935">
    <property type="entry name" value="NLPC_P60"/>
    <property type="match status" value="1"/>
</dbReference>
<evidence type="ECO:0000313" key="8">
    <source>
        <dbReference type="EMBL" id="GAA1402866.1"/>
    </source>
</evidence>
<feature type="region of interest" description="Disordered" evidence="6">
    <location>
        <begin position="48"/>
        <end position="86"/>
    </location>
</feature>
<evidence type="ECO:0000256" key="2">
    <source>
        <dbReference type="ARBA" id="ARBA00022670"/>
    </source>
</evidence>
<comment type="caution">
    <text evidence="8">The sequence shown here is derived from an EMBL/GenBank/DDBJ whole genome shotgun (WGS) entry which is preliminary data.</text>
</comment>
<feature type="domain" description="NlpC/P60" evidence="7">
    <location>
        <begin position="345"/>
        <end position="483"/>
    </location>
</feature>
<organism evidence="8 9">
    <name type="scientific">Pseudonocardia kongjuensis</name>
    <dbReference type="NCBI Taxonomy" id="102227"/>
    <lineage>
        <taxon>Bacteria</taxon>
        <taxon>Bacillati</taxon>
        <taxon>Actinomycetota</taxon>
        <taxon>Actinomycetes</taxon>
        <taxon>Pseudonocardiales</taxon>
        <taxon>Pseudonocardiaceae</taxon>
        <taxon>Pseudonocardia</taxon>
    </lineage>
</organism>
<evidence type="ECO:0000256" key="3">
    <source>
        <dbReference type="ARBA" id="ARBA00022801"/>
    </source>
</evidence>
<keyword evidence="2" id="KW-0645">Protease</keyword>
<name>A0ABP4J255_9PSEU</name>
<evidence type="ECO:0000256" key="5">
    <source>
        <dbReference type="SAM" id="Coils"/>
    </source>
</evidence>
<keyword evidence="4" id="KW-0788">Thiol protease</keyword>
<feature type="compositionally biased region" description="Low complexity" evidence="6">
    <location>
        <begin position="48"/>
        <end position="57"/>
    </location>
</feature>
<dbReference type="Gene3D" id="3.90.1720.10">
    <property type="entry name" value="endopeptidase domain like (from Nostoc punctiforme)"/>
    <property type="match status" value="1"/>
</dbReference>
<dbReference type="RefSeq" id="WP_344030005.1">
    <property type="nucleotide sequence ID" value="NZ_BAAAJK010000059.1"/>
</dbReference>
<dbReference type="EMBL" id="BAAAJK010000059">
    <property type="protein sequence ID" value="GAA1402866.1"/>
    <property type="molecule type" value="Genomic_DNA"/>
</dbReference>
<keyword evidence="5" id="KW-0175">Coiled coil</keyword>
<reference evidence="9" key="1">
    <citation type="journal article" date="2019" name="Int. J. Syst. Evol. Microbiol.">
        <title>The Global Catalogue of Microorganisms (GCM) 10K type strain sequencing project: providing services to taxonomists for standard genome sequencing and annotation.</title>
        <authorList>
            <consortium name="The Broad Institute Genomics Platform"/>
            <consortium name="The Broad Institute Genome Sequencing Center for Infectious Disease"/>
            <person name="Wu L."/>
            <person name="Ma J."/>
        </authorList>
    </citation>
    <scope>NUCLEOTIDE SEQUENCE [LARGE SCALE GENOMIC DNA]</scope>
    <source>
        <strain evidence="9">JCM 11896</strain>
    </source>
</reference>
<keyword evidence="3" id="KW-0378">Hydrolase</keyword>
<evidence type="ECO:0000259" key="7">
    <source>
        <dbReference type="PROSITE" id="PS51935"/>
    </source>
</evidence>